<evidence type="ECO:0000256" key="2">
    <source>
        <dbReference type="ARBA" id="ARBA00022448"/>
    </source>
</evidence>
<feature type="transmembrane region" description="Helical" evidence="7">
    <location>
        <begin position="180"/>
        <end position="200"/>
    </location>
</feature>
<evidence type="ECO:0000256" key="4">
    <source>
        <dbReference type="ARBA" id="ARBA00022692"/>
    </source>
</evidence>
<dbReference type="PANTHER" id="PTHR43163">
    <property type="entry name" value="DIPEPTIDE TRANSPORT SYSTEM PERMEASE PROTEIN DPPB-RELATED"/>
    <property type="match status" value="1"/>
</dbReference>
<dbReference type="PANTHER" id="PTHR43163:SF6">
    <property type="entry name" value="DIPEPTIDE TRANSPORT SYSTEM PERMEASE PROTEIN DPPB-RELATED"/>
    <property type="match status" value="1"/>
</dbReference>
<dbReference type="OrthoDB" id="9805855at2"/>
<dbReference type="STRING" id="46914.JP75_07350"/>
<evidence type="ECO:0000256" key="5">
    <source>
        <dbReference type="ARBA" id="ARBA00022989"/>
    </source>
</evidence>
<keyword evidence="6 7" id="KW-0472">Membrane</keyword>
<keyword evidence="3" id="KW-1003">Cell membrane</keyword>
<protein>
    <submittedName>
        <fullName evidence="9">Glutathione ABC transporter permease</fullName>
    </submittedName>
</protein>
<feature type="transmembrane region" description="Helical" evidence="7">
    <location>
        <begin position="238"/>
        <end position="264"/>
    </location>
</feature>
<feature type="transmembrane region" description="Helical" evidence="7">
    <location>
        <begin position="137"/>
        <end position="160"/>
    </location>
</feature>
<feature type="transmembrane region" description="Helical" evidence="7">
    <location>
        <begin position="284"/>
        <end position="303"/>
    </location>
</feature>
<feature type="domain" description="ABC transmembrane type-1" evidence="8">
    <location>
        <begin position="98"/>
        <end position="303"/>
    </location>
</feature>
<keyword evidence="10" id="KW-1185">Reference proteome</keyword>
<dbReference type="EMBL" id="JQGC01000006">
    <property type="protein sequence ID" value="KFL31376.1"/>
    <property type="molecule type" value="Genomic_DNA"/>
</dbReference>
<dbReference type="Pfam" id="PF00528">
    <property type="entry name" value="BPD_transp_1"/>
    <property type="match status" value="1"/>
</dbReference>
<dbReference type="RefSeq" id="WP_035081047.1">
    <property type="nucleotide sequence ID" value="NZ_JQGC01000006.1"/>
</dbReference>
<dbReference type="InterPro" id="IPR035906">
    <property type="entry name" value="MetI-like_sf"/>
</dbReference>
<evidence type="ECO:0000256" key="1">
    <source>
        <dbReference type="ARBA" id="ARBA00004651"/>
    </source>
</evidence>
<feature type="transmembrane region" description="Helical" evidence="7">
    <location>
        <begin position="104"/>
        <end position="125"/>
    </location>
</feature>
<comment type="caution">
    <text evidence="9">The sequence shown here is derived from an EMBL/GenBank/DDBJ whole genome shotgun (WGS) entry which is preliminary data.</text>
</comment>
<dbReference type="SUPFAM" id="SSF161098">
    <property type="entry name" value="MetI-like"/>
    <property type="match status" value="1"/>
</dbReference>
<reference evidence="9 10" key="1">
    <citation type="submission" date="2014-08" db="EMBL/GenBank/DDBJ databases">
        <authorList>
            <person name="Hassan Y.I."/>
            <person name="Lepp D."/>
            <person name="Zhou T."/>
        </authorList>
    </citation>
    <scope>NUCLEOTIDE SEQUENCE [LARGE SCALE GENOMIC DNA]</scope>
    <source>
        <strain evidence="9 10">IFO13584</strain>
    </source>
</reference>
<comment type="similarity">
    <text evidence="7">Belongs to the binding-protein-dependent transport system permease family.</text>
</comment>
<dbReference type="CDD" id="cd06261">
    <property type="entry name" value="TM_PBP2"/>
    <property type="match status" value="1"/>
</dbReference>
<dbReference type="PROSITE" id="PS50928">
    <property type="entry name" value="ABC_TM1"/>
    <property type="match status" value="1"/>
</dbReference>
<evidence type="ECO:0000256" key="3">
    <source>
        <dbReference type="ARBA" id="ARBA00022475"/>
    </source>
</evidence>
<dbReference type="Proteomes" id="UP000028981">
    <property type="component" value="Unassembled WGS sequence"/>
</dbReference>
<evidence type="ECO:0000313" key="10">
    <source>
        <dbReference type="Proteomes" id="UP000028981"/>
    </source>
</evidence>
<dbReference type="GO" id="GO:0055085">
    <property type="term" value="P:transmembrane transport"/>
    <property type="evidence" value="ECO:0007669"/>
    <property type="project" value="InterPro"/>
</dbReference>
<dbReference type="Gene3D" id="1.10.3720.10">
    <property type="entry name" value="MetI-like"/>
    <property type="match status" value="1"/>
</dbReference>
<dbReference type="InterPro" id="IPR000515">
    <property type="entry name" value="MetI-like"/>
</dbReference>
<organism evidence="9 10">
    <name type="scientific">Devosia riboflavina</name>
    <dbReference type="NCBI Taxonomy" id="46914"/>
    <lineage>
        <taxon>Bacteria</taxon>
        <taxon>Pseudomonadati</taxon>
        <taxon>Pseudomonadota</taxon>
        <taxon>Alphaproteobacteria</taxon>
        <taxon>Hyphomicrobiales</taxon>
        <taxon>Devosiaceae</taxon>
        <taxon>Devosia</taxon>
    </lineage>
</organism>
<dbReference type="GO" id="GO:0005886">
    <property type="term" value="C:plasma membrane"/>
    <property type="evidence" value="ECO:0007669"/>
    <property type="project" value="UniProtKB-SubCell"/>
</dbReference>
<gene>
    <name evidence="9" type="ORF">JP75_07350</name>
</gene>
<dbReference type="AlphaFoldDB" id="A0A087M3C3"/>
<dbReference type="InterPro" id="IPR045621">
    <property type="entry name" value="BPD_transp_1_N"/>
</dbReference>
<proteinExistence type="inferred from homology"/>
<keyword evidence="5 7" id="KW-1133">Transmembrane helix</keyword>
<evidence type="ECO:0000256" key="7">
    <source>
        <dbReference type="RuleBase" id="RU363032"/>
    </source>
</evidence>
<comment type="subcellular location">
    <subcellularLocation>
        <location evidence="1 7">Cell membrane</location>
        <topology evidence="1 7">Multi-pass membrane protein</topology>
    </subcellularLocation>
</comment>
<name>A0A087M3C3_9HYPH</name>
<keyword evidence="2 7" id="KW-0813">Transport</keyword>
<evidence type="ECO:0000313" key="9">
    <source>
        <dbReference type="EMBL" id="KFL31376.1"/>
    </source>
</evidence>
<keyword evidence="4 7" id="KW-0812">Transmembrane</keyword>
<sequence length="316" mass="33893">MARSVISRLASALTMLFVVATLVFAIQVVIPGDPAELLLSSAGSTPTRENIEALRVEMGLDRPLAQQYAEFLWGAVRLDFGSSLIDNSSIGQTIAARLPRTLELIAVAMTIAVAVAVPFGTQAALRVGGRLDTAGSGVSAIFAAVPVFVIGTLLILLFAQTLKLTPAGGYADFVTAPMQHLTNLILPAVTVAMSIFPIIFRMTRSSVLDSLSNEWVRTALAKGLPRRAVVRRHVLRNALGPVVTVIGLQLGILLGSTVLVEFVFNWPGLSGYLVTAVEQRDYPTVRAIILVVAALFIFINLLIELLQMKLDPRVQL</sequence>
<accession>A0A087M3C3</accession>
<evidence type="ECO:0000256" key="6">
    <source>
        <dbReference type="ARBA" id="ARBA00023136"/>
    </source>
</evidence>
<dbReference type="Pfam" id="PF19300">
    <property type="entry name" value="BPD_transp_1_N"/>
    <property type="match status" value="1"/>
</dbReference>
<evidence type="ECO:0000259" key="8">
    <source>
        <dbReference type="PROSITE" id="PS50928"/>
    </source>
</evidence>